<dbReference type="InterPro" id="IPR051531">
    <property type="entry name" value="N-acetyltransferase"/>
</dbReference>
<dbReference type="InterPro" id="IPR016181">
    <property type="entry name" value="Acyl_CoA_acyltransferase"/>
</dbReference>
<dbReference type="GO" id="GO:0016747">
    <property type="term" value="F:acyltransferase activity, transferring groups other than amino-acyl groups"/>
    <property type="evidence" value="ECO:0007669"/>
    <property type="project" value="InterPro"/>
</dbReference>
<dbReference type="EMBL" id="AP021858">
    <property type="protein sequence ID" value="BBO23277.1"/>
    <property type="molecule type" value="Genomic_DNA"/>
</dbReference>
<dbReference type="PROSITE" id="PS51186">
    <property type="entry name" value="GNAT"/>
    <property type="match status" value="1"/>
</dbReference>
<dbReference type="SUPFAM" id="SSF55729">
    <property type="entry name" value="Acyl-CoA N-acyltransferases (Nat)"/>
    <property type="match status" value="1"/>
</dbReference>
<evidence type="ECO:0000313" key="2">
    <source>
        <dbReference type="EMBL" id="BBO23277.1"/>
    </source>
</evidence>
<sequence length="186" mass="20887">MPIEAHSVIISTSRLTIRPWTFDDLEAFFAVYGDPKVMEPLLATAIGSLEEARERMAKNFQTAKSYPPGLGFWAIERTQDARVVGSLILKPLPQDTRVEVGWHLGSAYWGNGYATEAGGAALRYGFETRGLEEIFAIVRAENEKSLAVCDRIGLKFLELTDRYHDLTLRLYGLTRDEWNISCSQSP</sequence>
<proteinExistence type="predicted"/>
<evidence type="ECO:0000313" key="3">
    <source>
        <dbReference type="Proteomes" id="UP000662873"/>
    </source>
</evidence>
<evidence type="ECO:0000259" key="1">
    <source>
        <dbReference type="PROSITE" id="PS51186"/>
    </source>
</evidence>
<dbReference type="Proteomes" id="UP000662873">
    <property type="component" value="Chromosome"/>
</dbReference>
<dbReference type="InterPro" id="IPR000182">
    <property type="entry name" value="GNAT_dom"/>
</dbReference>
<organism evidence="2 3">
    <name type="scientific">Candidatus Nitrosymbiomonas proteolyticus</name>
    <dbReference type="NCBI Taxonomy" id="2608984"/>
    <lineage>
        <taxon>Bacteria</taxon>
        <taxon>Bacillati</taxon>
        <taxon>Armatimonadota</taxon>
        <taxon>Armatimonadota incertae sedis</taxon>
        <taxon>Candidatus Nitrosymbiomonas</taxon>
    </lineage>
</organism>
<dbReference type="PANTHER" id="PTHR43792:SF1">
    <property type="entry name" value="N-ACETYLTRANSFERASE DOMAIN-CONTAINING PROTEIN"/>
    <property type="match status" value="1"/>
</dbReference>
<dbReference type="Pfam" id="PF13302">
    <property type="entry name" value="Acetyltransf_3"/>
    <property type="match status" value="1"/>
</dbReference>
<name>A0A809S3T9_9BACT</name>
<dbReference type="KEGG" id="npy:NPRO_08720"/>
<accession>A0A809S3T9</accession>
<reference evidence="2" key="1">
    <citation type="journal article" name="DNA Res.">
        <title>The physiological potential of anammox bacteria as revealed by their core genome structure.</title>
        <authorList>
            <person name="Okubo T."/>
            <person name="Toyoda A."/>
            <person name="Fukuhara K."/>
            <person name="Uchiyama I."/>
            <person name="Harigaya Y."/>
            <person name="Kuroiwa M."/>
            <person name="Suzuki T."/>
            <person name="Murakami Y."/>
            <person name="Suwa Y."/>
            <person name="Takami H."/>
        </authorList>
    </citation>
    <scope>NUCLEOTIDE SEQUENCE</scope>
    <source>
        <strain evidence="2">317325-2</strain>
    </source>
</reference>
<dbReference type="AlphaFoldDB" id="A0A809S3T9"/>
<feature type="domain" description="N-acetyltransferase" evidence="1">
    <location>
        <begin position="15"/>
        <end position="176"/>
    </location>
</feature>
<gene>
    <name evidence="2" type="ORF">NPRO_08720</name>
</gene>
<protein>
    <submittedName>
        <fullName evidence="2">GCN5 family acetyltransferase</fullName>
    </submittedName>
</protein>
<dbReference type="Gene3D" id="3.40.630.30">
    <property type="match status" value="1"/>
</dbReference>
<keyword evidence="2" id="KW-0808">Transferase</keyword>
<dbReference type="PANTHER" id="PTHR43792">
    <property type="entry name" value="GNAT FAMILY, PUTATIVE (AFU_ORTHOLOGUE AFUA_3G00765)-RELATED-RELATED"/>
    <property type="match status" value="1"/>
</dbReference>